<evidence type="ECO:0000256" key="5">
    <source>
        <dbReference type="ARBA" id="ARBA00023136"/>
    </source>
</evidence>
<dbReference type="EMBL" id="WWVX01000008">
    <property type="protein sequence ID" value="MZL70324.1"/>
    <property type="molecule type" value="Genomic_DNA"/>
</dbReference>
<dbReference type="Pfam" id="PF02608">
    <property type="entry name" value="Bmp"/>
    <property type="match status" value="1"/>
</dbReference>
<dbReference type="RefSeq" id="WP_021660669.1">
    <property type="nucleotide sequence ID" value="NZ_FQVY01000002.1"/>
</dbReference>
<keyword evidence="5" id="KW-0472">Membrane</keyword>
<keyword evidence="12" id="KW-1185">Reference proteome</keyword>
<dbReference type="Proteomes" id="UP000184089">
    <property type="component" value="Unassembled WGS sequence"/>
</dbReference>
<dbReference type="Gene3D" id="3.40.50.2300">
    <property type="match status" value="2"/>
</dbReference>
<comment type="similarity">
    <text evidence="2">Belongs to the BMP lipoprotein family.</text>
</comment>
<feature type="domain" description="ABC transporter substrate-binding protein PnrA-like" evidence="8">
    <location>
        <begin position="47"/>
        <end position="348"/>
    </location>
</feature>
<protein>
    <submittedName>
        <fullName evidence="9">BMP family ABC transporter substrate-binding protein</fullName>
    </submittedName>
    <submittedName>
        <fullName evidence="10">Nucleoside-binding protein</fullName>
    </submittedName>
</protein>
<dbReference type="PROSITE" id="PS51257">
    <property type="entry name" value="PROKAR_LIPOPROTEIN"/>
    <property type="match status" value="1"/>
</dbReference>
<evidence type="ECO:0000256" key="2">
    <source>
        <dbReference type="ARBA" id="ARBA00008610"/>
    </source>
</evidence>
<reference evidence="10" key="1">
    <citation type="submission" date="2016-11" db="EMBL/GenBank/DDBJ databases">
        <authorList>
            <person name="Varghese N."/>
            <person name="Submissions S."/>
        </authorList>
    </citation>
    <scope>NUCLEOTIDE SEQUENCE</scope>
    <source>
        <strain evidence="10">DSM 4029</strain>
    </source>
</reference>
<accession>A0AAQ1RWB6</accession>
<evidence type="ECO:0000256" key="6">
    <source>
        <dbReference type="ARBA" id="ARBA00023288"/>
    </source>
</evidence>
<organism evidence="10 11">
    <name type="scientific">Bittarella massiliensis</name>
    <name type="common">ex Durand et al. 2017</name>
    <dbReference type="NCBI Taxonomy" id="1720313"/>
    <lineage>
        <taxon>Bacteria</taxon>
        <taxon>Bacillati</taxon>
        <taxon>Bacillota</taxon>
        <taxon>Clostridia</taxon>
        <taxon>Eubacteriales</taxon>
        <taxon>Oscillospiraceae</taxon>
        <taxon>Bittarella (ex Durand et al. 2017)</taxon>
    </lineage>
</organism>
<dbReference type="InterPro" id="IPR003760">
    <property type="entry name" value="PnrA-like"/>
</dbReference>
<dbReference type="EMBL" id="FQVY01000002">
    <property type="protein sequence ID" value="SHG18606.1"/>
    <property type="molecule type" value="Genomic_DNA"/>
</dbReference>
<gene>
    <name evidence="9" type="ORF">GT747_11225</name>
    <name evidence="10" type="ORF">SAMN05444424_1790</name>
</gene>
<dbReference type="SUPFAM" id="SSF53822">
    <property type="entry name" value="Periplasmic binding protein-like I"/>
    <property type="match status" value="1"/>
</dbReference>
<reference evidence="11" key="2">
    <citation type="submission" date="2016-11" db="EMBL/GenBank/DDBJ databases">
        <authorList>
            <person name="Jaros S."/>
            <person name="Januszkiewicz K."/>
            <person name="Wedrychowicz H."/>
        </authorList>
    </citation>
    <scope>NUCLEOTIDE SEQUENCE [LARGE SCALE GENOMIC DNA]</scope>
    <source>
        <strain evidence="11">DSM 4029</strain>
    </source>
</reference>
<evidence type="ECO:0000313" key="9">
    <source>
        <dbReference type="EMBL" id="MZL70324.1"/>
    </source>
</evidence>
<dbReference type="InterPro" id="IPR028082">
    <property type="entry name" value="Peripla_BP_I"/>
</dbReference>
<dbReference type="PANTHER" id="PTHR34296:SF2">
    <property type="entry name" value="ABC TRANSPORTER GUANOSINE-BINDING PROTEIN NUPN"/>
    <property type="match status" value="1"/>
</dbReference>
<keyword evidence="3" id="KW-1003">Cell membrane</keyword>
<feature type="signal peptide" evidence="7">
    <location>
        <begin position="1"/>
        <end position="21"/>
    </location>
</feature>
<evidence type="ECO:0000256" key="3">
    <source>
        <dbReference type="ARBA" id="ARBA00022475"/>
    </source>
</evidence>
<evidence type="ECO:0000256" key="4">
    <source>
        <dbReference type="ARBA" id="ARBA00022729"/>
    </source>
</evidence>
<keyword evidence="6" id="KW-0449">Lipoprotein</keyword>
<evidence type="ECO:0000313" key="10">
    <source>
        <dbReference type="EMBL" id="SHG18606.1"/>
    </source>
</evidence>
<sequence length="368" mass="39678">MRKYIASGLAALLALSAVLTGCGKGEGDAKGGESSSGGEKKIASVCYVTDMLGDKSFSDIANEGLVKAGKDFGLEVKTIEYGTDKSKMEPSMLDAAENFDLVFFYSGELLEVVQRYAEDYPDVKFVGFDIDPTKEAGHPNVFCLTYAQNEGDFLAGALAAKISKTGTIGYVAGRESPVINDFLVGYIEGAQHADPSSKVAFSYIGDFVNTAKAKELALLQIQQNKADVIHQVAAGAGLGVFEAAADNPGTWTIGVDADQRNFFIDSKPEVADVILTSMMKRNDITLYDIIEKTCDGSADFYGTNETWGIPEGVVVLVENDYYKQNTPQDVQDYVKECESKVTSGEIKVSTAYGMDQDTLNEMRNKVKA</sequence>
<reference evidence="9 12" key="3">
    <citation type="journal article" date="2019" name="Nat. Med.">
        <title>A library of human gut bacterial isolates paired with longitudinal multiomics data enables mechanistic microbiome research.</title>
        <authorList>
            <person name="Poyet M."/>
            <person name="Groussin M."/>
            <person name="Gibbons S.M."/>
            <person name="Avila-Pacheco J."/>
            <person name="Jiang X."/>
            <person name="Kearney S.M."/>
            <person name="Perrotta A.R."/>
            <person name="Berdy B."/>
            <person name="Zhao S."/>
            <person name="Lieberman T.D."/>
            <person name="Swanson P.K."/>
            <person name="Smith M."/>
            <person name="Roesemann S."/>
            <person name="Alexander J.E."/>
            <person name="Rich S.A."/>
            <person name="Livny J."/>
            <person name="Vlamakis H."/>
            <person name="Clish C."/>
            <person name="Bullock K."/>
            <person name="Deik A."/>
            <person name="Scott J."/>
            <person name="Pierce K.A."/>
            <person name="Xavier R.J."/>
            <person name="Alm E.J."/>
        </authorList>
    </citation>
    <scope>NUCLEOTIDE SEQUENCE [LARGE SCALE GENOMIC DNA]</scope>
    <source>
        <strain evidence="9 12">BIOML-A2</strain>
    </source>
</reference>
<comment type="subcellular location">
    <subcellularLocation>
        <location evidence="1">Cell membrane</location>
        <topology evidence="1">Lipid-anchor</topology>
    </subcellularLocation>
</comment>
<evidence type="ECO:0000313" key="11">
    <source>
        <dbReference type="Proteomes" id="UP000184089"/>
    </source>
</evidence>
<dbReference type="PANTHER" id="PTHR34296">
    <property type="entry name" value="TRANSCRIPTIONAL ACTIVATOR PROTEIN MED"/>
    <property type="match status" value="1"/>
</dbReference>
<keyword evidence="4 7" id="KW-0732">Signal</keyword>
<dbReference type="InterPro" id="IPR050957">
    <property type="entry name" value="BMP_lipoprotein"/>
</dbReference>
<name>A0AAQ1RWB6_9FIRM</name>
<comment type="caution">
    <text evidence="10">The sequence shown here is derived from an EMBL/GenBank/DDBJ whole genome shotgun (WGS) entry which is preliminary data.</text>
</comment>
<evidence type="ECO:0000313" key="12">
    <source>
        <dbReference type="Proteomes" id="UP000474718"/>
    </source>
</evidence>
<dbReference type="GO" id="GO:0005886">
    <property type="term" value="C:plasma membrane"/>
    <property type="evidence" value="ECO:0007669"/>
    <property type="project" value="UniProtKB-SubCell"/>
</dbReference>
<dbReference type="Proteomes" id="UP000474718">
    <property type="component" value="Unassembled WGS sequence"/>
</dbReference>
<evidence type="ECO:0000256" key="7">
    <source>
        <dbReference type="SAM" id="SignalP"/>
    </source>
</evidence>
<evidence type="ECO:0000259" key="8">
    <source>
        <dbReference type="Pfam" id="PF02608"/>
    </source>
</evidence>
<dbReference type="AlphaFoldDB" id="A0AAQ1RWB6"/>
<evidence type="ECO:0000256" key="1">
    <source>
        <dbReference type="ARBA" id="ARBA00004193"/>
    </source>
</evidence>
<feature type="chain" id="PRO_5042990522" evidence="7">
    <location>
        <begin position="22"/>
        <end position="368"/>
    </location>
</feature>
<proteinExistence type="inferred from homology"/>